<name>A0ACB9S792_9MYRT</name>
<proteinExistence type="predicted"/>
<dbReference type="Proteomes" id="UP001057402">
    <property type="component" value="Chromosome 2"/>
</dbReference>
<comment type="caution">
    <text evidence="1">The sequence shown here is derived from an EMBL/GenBank/DDBJ whole genome shotgun (WGS) entry which is preliminary data.</text>
</comment>
<evidence type="ECO:0000313" key="1">
    <source>
        <dbReference type="EMBL" id="KAI4387163.1"/>
    </source>
</evidence>
<sequence length="277" mass="30737">MGSGNSKIDGDEALCLCKARKDFVRQAVESRYALSSAHWCYLLSLRSISIALRRNPVSPPTTRMSHIRSGSAASMTIRFSPSCRTGYLDGDESVNFEHHHPLFHLSPEHRGTSLNLLMMPTFLAQQCPKAADLSCRSRFGRSVALVSSEACLRLTEAANEHQLGTECRADAPVNSLQRAHSISEKEKPLLTARFCIAKEDPSEFIRRRIFFQASRISSTNFSRCQNQAGKFPVVEGNKVRVGYPAEKGHPSQLTMLAAFQHDCCRKKATISYSADEG</sequence>
<reference evidence="2" key="1">
    <citation type="journal article" date="2023" name="Front. Plant Sci.">
        <title>Chromosomal-level genome assembly of Melastoma candidum provides insights into trichome evolution.</title>
        <authorList>
            <person name="Zhong Y."/>
            <person name="Wu W."/>
            <person name="Sun C."/>
            <person name="Zou P."/>
            <person name="Liu Y."/>
            <person name="Dai S."/>
            <person name="Zhou R."/>
        </authorList>
    </citation>
    <scope>NUCLEOTIDE SEQUENCE [LARGE SCALE GENOMIC DNA]</scope>
</reference>
<keyword evidence="2" id="KW-1185">Reference proteome</keyword>
<evidence type="ECO:0000313" key="2">
    <source>
        <dbReference type="Proteomes" id="UP001057402"/>
    </source>
</evidence>
<dbReference type="EMBL" id="CM042881">
    <property type="protein sequence ID" value="KAI4387163.1"/>
    <property type="molecule type" value="Genomic_DNA"/>
</dbReference>
<organism evidence="1 2">
    <name type="scientific">Melastoma candidum</name>
    <dbReference type="NCBI Taxonomy" id="119954"/>
    <lineage>
        <taxon>Eukaryota</taxon>
        <taxon>Viridiplantae</taxon>
        <taxon>Streptophyta</taxon>
        <taxon>Embryophyta</taxon>
        <taxon>Tracheophyta</taxon>
        <taxon>Spermatophyta</taxon>
        <taxon>Magnoliopsida</taxon>
        <taxon>eudicotyledons</taxon>
        <taxon>Gunneridae</taxon>
        <taxon>Pentapetalae</taxon>
        <taxon>rosids</taxon>
        <taxon>malvids</taxon>
        <taxon>Myrtales</taxon>
        <taxon>Melastomataceae</taxon>
        <taxon>Melastomatoideae</taxon>
        <taxon>Melastomateae</taxon>
        <taxon>Melastoma</taxon>
    </lineage>
</organism>
<protein>
    <submittedName>
        <fullName evidence="1">Uncharacterized protein</fullName>
    </submittedName>
</protein>
<accession>A0ACB9S792</accession>
<gene>
    <name evidence="1" type="ORF">MLD38_005013</name>
</gene>